<dbReference type="PANTHER" id="PTHR43245:SF13">
    <property type="entry name" value="UDP-D-APIOSE_UDP-D-XYLOSE SYNTHASE 2"/>
    <property type="match status" value="1"/>
</dbReference>
<dbReference type="Pfam" id="PF01370">
    <property type="entry name" value="Epimerase"/>
    <property type="match status" value="1"/>
</dbReference>
<proteinExistence type="predicted"/>
<organism evidence="2 3">
    <name type="scientific">Labrys monachus</name>
    <dbReference type="NCBI Taxonomy" id="217067"/>
    <lineage>
        <taxon>Bacteria</taxon>
        <taxon>Pseudomonadati</taxon>
        <taxon>Pseudomonadota</taxon>
        <taxon>Alphaproteobacteria</taxon>
        <taxon>Hyphomicrobiales</taxon>
        <taxon>Xanthobacteraceae</taxon>
        <taxon>Labrys</taxon>
    </lineage>
</organism>
<accession>A0ABU0FDM6</accession>
<evidence type="ECO:0000259" key="1">
    <source>
        <dbReference type="Pfam" id="PF01370"/>
    </source>
</evidence>
<evidence type="ECO:0000313" key="3">
    <source>
        <dbReference type="Proteomes" id="UP001237448"/>
    </source>
</evidence>
<protein>
    <submittedName>
        <fullName evidence="2">Nucleoside-diphosphate-sugar epimerase</fullName>
    </submittedName>
</protein>
<name>A0ABU0FDM6_9HYPH</name>
<dbReference type="Proteomes" id="UP001237448">
    <property type="component" value="Unassembled WGS sequence"/>
</dbReference>
<dbReference type="RefSeq" id="WP_307425658.1">
    <property type="nucleotide sequence ID" value="NZ_JAUSVK010000001.1"/>
</dbReference>
<comment type="caution">
    <text evidence="2">The sequence shown here is derived from an EMBL/GenBank/DDBJ whole genome shotgun (WGS) entry which is preliminary data.</text>
</comment>
<reference evidence="2 3" key="1">
    <citation type="submission" date="2023-07" db="EMBL/GenBank/DDBJ databases">
        <title>Genomic Encyclopedia of Type Strains, Phase IV (KMG-IV): sequencing the most valuable type-strain genomes for metagenomic binning, comparative biology and taxonomic classification.</title>
        <authorList>
            <person name="Goeker M."/>
        </authorList>
    </citation>
    <scope>NUCLEOTIDE SEQUENCE [LARGE SCALE GENOMIC DNA]</scope>
    <source>
        <strain evidence="2 3">DSM 5896</strain>
    </source>
</reference>
<dbReference type="InterPro" id="IPR001509">
    <property type="entry name" value="Epimerase_deHydtase"/>
</dbReference>
<keyword evidence="3" id="KW-1185">Reference proteome</keyword>
<dbReference type="EMBL" id="JAUSVK010000001">
    <property type="protein sequence ID" value="MDQ0392175.1"/>
    <property type="molecule type" value="Genomic_DNA"/>
</dbReference>
<feature type="domain" description="NAD-dependent epimerase/dehydratase" evidence="1">
    <location>
        <begin position="1"/>
        <end position="220"/>
    </location>
</feature>
<evidence type="ECO:0000313" key="2">
    <source>
        <dbReference type="EMBL" id="MDQ0392175.1"/>
    </source>
</evidence>
<dbReference type="InterPro" id="IPR050177">
    <property type="entry name" value="Lipid_A_modif_metabolic_enz"/>
</dbReference>
<sequence>MTGGTGFVGRWVVQALRRYGAEVVLCTRGASGEASPGVILADLLDPDAADEVVSRAKPDIILHAAWCVEHGQFWQTPANLDWAAATLRLARAAGRHGVRRFVGIGTCFEYDWPEEGDCIEGRTPIRPTTLYAVTKDATRRILAEYAALQAFEFAWGRLFYLFGPWEHPDRLAASVAIRLARREPAPLSSGSAVRDFIDIRDAGDALAALALSPVQGAVNIASGRGLAIADIAGMLQRAAGQDARLLIGALPDRPNEPPRIVADISRLRDEVGYTPGASTEERLTETYHWWREHLDQNAAAQ</sequence>
<dbReference type="SUPFAM" id="SSF51735">
    <property type="entry name" value="NAD(P)-binding Rossmann-fold domains"/>
    <property type="match status" value="1"/>
</dbReference>
<dbReference type="Gene3D" id="3.40.50.720">
    <property type="entry name" value="NAD(P)-binding Rossmann-like Domain"/>
    <property type="match status" value="1"/>
</dbReference>
<dbReference type="InterPro" id="IPR036291">
    <property type="entry name" value="NAD(P)-bd_dom_sf"/>
</dbReference>
<dbReference type="PANTHER" id="PTHR43245">
    <property type="entry name" value="BIFUNCTIONAL POLYMYXIN RESISTANCE PROTEIN ARNA"/>
    <property type="match status" value="1"/>
</dbReference>
<gene>
    <name evidence="2" type="ORF">J3R73_001967</name>
</gene>